<proteinExistence type="inferred from homology"/>
<dbReference type="PANTHER" id="PTHR22939:SF129">
    <property type="entry name" value="SERINE PROTEASE HTRA2, MITOCHONDRIAL"/>
    <property type="match status" value="1"/>
</dbReference>
<evidence type="ECO:0000313" key="8">
    <source>
        <dbReference type="EMBL" id="TRT88351.1"/>
    </source>
</evidence>
<evidence type="ECO:0000256" key="7">
    <source>
        <dbReference type="SAM" id="MobiDB-lite"/>
    </source>
</evidence>
<evidence type="ECO:0000256" key="6">
    <source>
        <dbReference type="RuleBase" id="RU004296"/>
    </source>
</evidence>
<dbReference type="InterPro" id="IPR043504">
    <property type="entry name" value="Peptidase_S1_PA_chymotrypsin"/>
</dbReference>
<dbReference type="Proteomes" id="UP000316280">
    <property type="component" value="Unassembled WGS sequence"/>
</dbReference>
<dbReference type="InterPro" id="IPR008256">
    <property type="entry name" value="Peptidase_S1B"/>
</dbReference>
<feature type="region of interest" description="Disordered" evidence="7">
    <location>
        <begin position="163"/>
        <end position="185"/>
    </location>
</feature>
<reference evidence="8 9" key="1">
    <citation type="submission" date="2019-01" db="EMBL/GenBank/DDBJ databases">
        <title>Coherence of Microcystis species and biogeography revealed through population genomics.</title>
        <authorList>
            <person name="Perez-Carrascal O.M."/>
            <person name="Terrat Y."/>
            <person name="Giani A."/>
            <person name="Fortin N."/>
            <person name="Tromas N."/>
            <person name="Shapiro B.J."/>
        </authorList>
    </citation>
    <scope>NUCLEOTIDE SEQUENCE [LARGE SCALE GENOMIC DNA]</scope>
    <source>
        <strain evidence="8">Ma_OC_H_19870700_S124</strain>
    </source>
</reference>
<keyword evidence="5 6" id="KW-0720">Serine protease</keyword>
<name>A0A552AS95_MICAE</name>
<evidence type="ECO:0000256" key="5">
    <source>
        <dbReference type="ARBA" id="ARBA00022825"/>
    </source>
</evidence>
<evidence type="ECO:0000256" key="3">
    <source>
        <dbReference type="ARBA" id="ARBA00022729"/>
    </source>
</evidence>
<dbReference type="SUPFAM" id="SSF50494">
    <property type="entry name" value="Trypsin-like serine proteases"/>
    <property type="match status" value="1"/>
</dbReference>
<dbReference type="GO" id="GO:0004252">
    <property type="term" value="F:serine-type endopeptidase activity"/>
    <property type="evidence" value="ECO:0007669"/>
    <property type="project" value="InterPro"/>
</dbReference>
<keyword evidence="4 6" id="KW-0378">Hydrolase</keyword>
<dbReference type="EMBL" id="SFBR01000052">
    <property type="protein sequence ID" value="TRT88351.1"/>
    <property type="molecule type" value="Genomic_DNA"/>
</dbReference>
<comment type="similarity">
    <text evidence="1 6">Belongs to the peptidase S1B family.</text>
</comment>
<accession>A0A552AS95</accession>
<evidence type="ECO:0000313" key="9">
    <source>
        <dbReference type="Proteomes" id="UP000316280"/>
    </source>
</evidence>
<evidence type="ECO:0000256" key="1">
    <source>
        <dbReference type="ARBA" id="ARBA00008764"/>
    </source>
</evidence>
<keyword evidence="3" id="KW-0732">Signal</keyword>
<dbReference type="EC" id="3.4.21.-" evidence="6"/>
<dbReference type="Gene3D" id="2.40.10.10">
    <property type="entry name" value="Trypsin-like serine proteases"/>
    <property type="match status" value="2"/>
</dbReference>
<dbReference type="Gene3D" id="2.60.120.380">
    <property type="match status" value="1"/>
</dbReference>
<dbReference type="AlphaFoldDB" id="A0A552AS95"/>
<organism evidence="8 9">
    <name type="scientific">Microcystis aeruginosa Ma_OC_H_19870700_S124</name>
    <dbReference type="NCBI Taxonomy" id="2486262"/>
    <lineage>
        <taxon>Bacteria</taxon>
        <taxon>Bacillati</taxon>
        <taxon>Cyanobacteriota</taxon>
        <taxon>Cyanophyceae</taxon>
        <taxon>Oscillatoriophycideae</taxon>
        <taxon>Chroococcales</taxon>
        <taxon>Microcystaceae</taxon>
        <taxon>Microcystis</taxon>
    </lineage>
</organism>
<comment type="caution">
    <text evidence="8">The sequence shown here is derived from an EMBL/GenBank/DDBJ whole genome shotgun (WGS) entry which is preliminary data.</text>
</comment>
<dbReference type="PRINTS" id="PR00839">
    <property type="entry name" value="V8PROTEASE"/>
</dbReference>
<dbReference type="Pfam" id="PF13365">
    <property type="entry name" value="Trypsin_2"/>
    <property type="match status" value="1"/>
</dbReference>
<dbReference type="GO" id="GO:0006508">
    <property type="term" value="P:proteolysis"/>
    <property type="evidence" value="ECO:0007669"/>
    <property type="project" value="UniProtKB-KW"/>
</dbReference>
<protein>
    <recommendedName>
        <fullName evidence="6">Serine protease</fullName>
        <ecNumber evidence="6">3.4.21.-</ecNumber>
    </recommendedName>
</protein>
<gene>
    <name evidence="8" type="ORF">EWV63_06340</name>
</gene>
<feature type="compositionally biased region" description="Polar residues" evidence="7">
    <location>
        <begin position="165"/>
        <end position="176"/>
    </location>
</feature>
<keyword evidence="2 6" id="KW-0645">Protease</keyword>
<sequence length="371" mass="39638">MKPITFTLSVLLATTGLLVQPAGFLMENVPPLLAQDQTASRVYQKASPAVVTVKNGSGHGSGFLVSPDGIIITNAHVVADGPRVVTVKFSNGQQASADVIGFAKNGVDLAVLRIYNRQNLPYLPLARPNSAKVGESVFVIGTPLEEDYQNTLTQGIISRLDPQKGQIQHSANTNPGNSGGPVLNSQGQVVGVHYQGDNQSLVYNSQGKPIGYTKSGINFAISLDRLQAFLKAVERGDVSSVSTLARGNQEQPILSLALNGQAIQGELREGDAQLQDGSYYDLYQFQGRAGQRVVLDMSSQQINPVLTLYRVVKSSEGEKFEKIADNDDRAPGDFNARLVTELPTDGVYILVANSREGGESGRYTLNAAANP</sequence>
<evidence type="ECO:0000256" key="2">
    <source>
        <dbReference type="ARBA" id="ARBA00022670"/>
    </source>
</evidence>
<evidence type="ECO:0000256" key="4">
    <source>
        <dbReference type="ARBA" id="ARBA00022801"/>
    </source>
</evidence>
<dbReference type="PANTHER" id="PTHR22939">
    <property type="entry name" value="SERINE PROTEASE FAMILY S1C HTRA-RELATED"/>
    <property type="match status" value="1"/>
</dbReference>
<dbReference type="PRINTS" id="PR01774">
    <property type="entry name" value="EXFOLTOXIN"/>
</dbReference>
<dbReference type="InterPro" id="IPR008353">
    <property type="entry name" value="Peptidase_S1B_tx"/>
</dbReference>
<dbReference type="InterPro" id="IPR009003">
    <property type="entry name" value="Peptidase_S1_PA"/>
</dbReference>